<evidence type="ECO:0000313" key="10">
    <source>
        <dbReference type="Proteomes" id="UP001158576"/>
    </source>
</evidence>
<feature type="compositionally biased region" description="Polar residues" evidence="7">
    <location>
        <begin position="385"/>
        <end position="403"/>
    </location>
</feature>
<feature type="region of interest" description="Disordered" evidence="7">
    <location>
        <begin position="371"/>
        <end position="409"/>
    </location>
</feature>
<keyword evidence="4" id="KW-0862">Zinc</keyword>
<evidence type="ECO:0000313" key="9">
    <source>
        <dbReference type="EMBL" id="CAG5094561.1"/>
    </source>
</evidence>
<dbReference type="InterPro" id="IPR050826">
    <property type="entry name" value="Krueppel_C2H2_ZnFinger"/>
</dbReference>
<keyword evidence="1" id="KW-0479">Metal-binding</keyword>
<feature type="domain" description="C2H2-type" evidence="8">
    <location>
        <begin position="119"/>
        <end position="146"/>
    </location>
</feature>
<dbReference type="InterPro" id="IPR013087">
    <property type="entry name" value="Znf_C2H2_type"/>
</dbReference>
<keyword evidence="10" id="KW-1185">Reference proteome</keyword>
<keyword evidence="3 6" id="KW-0863">Zinc-finger</keyword>
<keyword evidence="5" id="KW-0539">Nucleus</keyword>
<sequence length="631" mass="71295">MDEEVIEIHTLSEFEGLDEKTESTDEESMIKVMAKSRLPSEDSGIGINDGDNASSGKVLYPTTPNMALVRLELNGRDGSGIYIDNKAVWENTGLVPKYYKPYSLIETDGQSSQENGPVYKCHFCHMHYKGHNSIVYHARRHVGDYPYKCGEPGCNFHEVCKSGLSSHTRRTGHRAQIRIEGPEREAAPARTVTPVSKVEKMPDPDQFASNLIKERTQNAIGKQFLPESQKKFFLSERLQKHESMPPFCEDFRNFKPIRHSSLVPSVPESQRAKVYEEATGMIPKYMKPFRILPVTENKVVYKCDRCGSNYTSYDDIVSHARRHYGDHPYRCITCGFAGVCRSALEMHMFEKDHPKAIFLKHSNVHEFILKPKQKPDNATEKRSRVSSPSPQITPRFMQTQSNGDPIKDDPALRLQYARAMQAQAKVASESGWNSTPIKDPMASSLDMSNYFLANGFPWFASYPFPPSVNQTGQPLATSAPPKKPQQPPKASKKAKAQEDTLKRTPRSSPAPVADSDVPKKVPKPPMSPLTIKKETLELPKTPEPSREKLLIVPKNGVKRKAEEEQAPDLTIKMVPEIPDYEHLIWLAEKVQARNDLLTHNWDFCSTCKSAFYNTDLYMSHFASSPECRPPK</sequence>
<evidence type="ECO:0000259" key="8">
    <source>
        <dbReference type="PROSITE" id="PS50157"/>
    </source>
</evidence>
<protein>
    <submittedName>
        <fullName evidence="9">Oidioi.mRNA.OKI2018_I69.XSR.g13666.t2.cds</fullName>
    </submittedName>
</protein>
<name>A0ABN7SCA8_OIKDI</name>
<gene>
    <name evidence="9" type="ORF">OKIOD_LOCUS5224</name>
</gene>
<evidence type="ECO:0000256" key="3">
    <source>
        <dbReference type="ARBA" id="ARBA00022771"/>
    </source>
</evidence>
<feature type="region of interest" description="Disordered" evidence="7">
    <location>
        <begin position="470"/>
        <end position="541"/>
    </location>
</feature>
<dbReference type="SMART" id="SM00355">
    <property type="entry name" value="ZnF_C2H2"/>
    <property type="match status" value="4"/>
</dbReference>
<dbReference type="PROSITE" id="PS00028">
    <property type="entry name" value="ZINC_FINGER_C2H2_1"/>
    <property type="match status" value="2"/>
</dbReference>
<evidence type="ECO:0000256" key="1">
    <source>
        <dbReference type="ARBA" id="ARBA00022723"/>
    </source>
</evidence>
<feature type="compositionally biased region" description="Basic and acidic residues" evidence="7">
    <location>
        <begin position="371"/>
        <end position="383"/>
    </location>
</feature>
<dbReference type="Gene3D" id="3.30.160.60">
    <property type="entry name" value="Classic Zinc Finger"/>
    <property type="match status" value="2"/>
</dbReference>
<evidence type="ECO:0000256" key="6">
    <source>
        <dbReference type="PROSITE-ProRule" id="PRU00042"/>
    </source>
</evidence>
<evidence type="ECO:0000256" key="7">
    <source>
        <dbReference type="SAM" id="MobiDB-lite"/>
    </source>
</evidence>
<dbReference type="PROSITE" id="PS50157">
    <property type="entry name" value="ZINC_FINGER_C2H2_2"/>
    <property type="match status" value="2"/>
</dbReference>
<dbReference type="InterPro" id="IPR036236">
    <property type="entry name" value="Znf_C2H2_sf"/>
</dbReference>
<proteinExistence type="predicted"/>
<evidence type="ECO:0000256" key="2">
    <source>
        <dbReference type="ARBA" id="ARBA00022737"/>
    </source>
</evidence>
<dbReference type="EMBL" id="OU015569">
    <property type="protein sequence ID" value="CAG5094561.1"/>
    <property type="molecule type" value="Genomic_DNA"/>
</dbReference>
<dbReference type="Proteomes" id="UP001158576">
    <property type="component" value="Chromosome XSR"/>
</dbReference>
<dbReference type="SUPFAM" id="SSF57667">
    <property type="entry name" value="beta-beta-alpha zinc fingers"/>
    <property type="match status" value="1"/>
</dbReference>
<keyword evidence="2" id="KW-0677">Repeat</keyword>
<evidence type="ECO:0000256" key="4">
    <source>
        <dbReference type="ARBA" id="ARBA00022833"/>
    </source>
</evidence>
<reference evidence="9 10" key="1">
    <citation type="submission" date="2021-04" db="EMBL/GenBank/DDBJ databases">
        <authorList>
            <person name="Bliznina A."/>
        </authorList>
    </citation>
    <scope>NUCLEOTIDE SEQUENCE [LARGE SCALE GENOMIC DNA]</scope>
</reference>
<dbReference type="PANTHER" id="PTHR24377">
    <property type="entry name" value="IP01015P-RELATED"/>
    <property type="match status" value="1"/>
</dbReference>
<organism evidence="9 10">
    <name type="scientific">Oikopleura dioica</name>
    <name type="common">Tunicate</name>
    <dbReference type="NCBI Taxonomy" id="34765"/>
    <lineage>
        <taxon>Eukaryota</taxon>
        <taxon>Metazoa</taxon>
        <taxon>Chordata</taxon>
        <taxon>Tunicata</taxon>
        <taxon>Appendicularia</taxon>
        <taxon>Copelata</taxon>
        <taxon>Oikopleuridae</taxon>
        <taxon>Oikopleura</taxon>
    </lineage>
</organism>
<accession>A0ABN7SCA8</accession>
<feature type="domain" description="C2H2-type" evidence="8">
    <location>
        <begin position="301"/>
        <end position="328"/>
    </location>
</feature>
<evidence type="ECO:0000256" key="5">
    <source>
        <dbReference type="ARBA" id="ARBA00023242"/>
    </source>
</evidence>